<dbReference type="EMBL" id="OFSP01000013">
    <property type="protein sequence ID" value="SOY47775.1"/>
    <property type="molecule type" value="Genomic_DNA"/>
</dbReference>
<dbReference type="Proteomes" id="UP000256297">
    <property type="component" value="Chromosome CBM2589_b"/>
</dbReference>
<comment type="caution">
    <text evidence="1">The sequence shown here is derived from an EMBL/GenBank/DDBJ whole genome shotgun (WGS) entry which is preliminary data.</text>
</comment>
<evidence type="ECO:0000313" key="1">
    <source>
        <dbReference type="EMBL" id="SOY47775.1"/>
    </source>
</evidence>
<accession>A0A375BM29</accession>
<sequence length="64" mass="7154">MLPSPHAGRGRTPCFGKFEWFWCIAHLGPLPMRGEGEHLALASSNGFGASRRGQFRRLRGFPNE</sequence>
<protein>
    <submittedName>
        <fullName evidence="1">Uncharacterized protein</fullName>
    </submittedName>
</protein>
<proteinExistence type="predicted"/>
<reference evidence="1" key="1">
    <citation type="submission" date="2018-01" db="EMBL/GenBank/DDBJ databases">
        <authorList>
            <person name="Clerissi C."/>
        </authorList>
    </citation>
    <scope>NUCLEOTIDE SEQUENCE</scope>
    <source>
        <strain evidence="1">Cupriavidus taiwanensis STM 3521</strain>
    </source>
</reference>
<gene>
    <name evidence="1" type="ORF">CBM2589_B200109</name>
</gene>
<organism evidence="1">
    <name type="scientific">Cupriavidus taiwanensis</name>
    <dbReference type="NCBI Taxonomy" id="164546"/>
    <lineage>
        <taxon>Bacteria</taxon>
        <taxon>Pseudomonadati</taxon>
        <taxon>Pseudomonadota</taxon>
        <taxon>Betaproteobacteria</taxon>
        <taxon>Burkholderiales</taxon>
        <taxon>Burkholderiaceae</taxon>
        <taxon>Cupriavidus</taxon>
    </lineage>
</organism>
<name>A0A375BM29_9BURK</name>
<dbReference type="AlphaFoldDB" id="A0A375BM29"/>